<gene>
    <name evidence="1" type="ORF">CLV84_1828</name>
</gene>
<dbReference type="RefSeq" id="WP_104419384.1">
    <property type="nucleotide sequence ID" value="NZ_PTJC01000005.1"/>
</dbReference>
<dbReference type="Proteomes" id="UP000237662">
    <property type="component" value="Unassembled WGS sequence"/>
</dbReference>
<sequence length="235" mass="26375">MDRRKTLKTILGGAVGTAFIGGSVACERTGDPVPASATEAENEGYGLRTAYEAEREAQLRSERFFSDYELETLVVLGNIIIPNVEESGFSEFCEFMAKDQPGVHATRLRGGLAWLNAESSRNYEGKSFNELTDDQRIAIVDSIAYPDPEANVQPPGVQFFNHARFMAMTCYYTSRQGIKDLGYVGNQPNVWDGPPQEVLDKYDLAYDPQWLPLYVDQEKRNEQVQWDENGNVIRG</sequence>
<keyword evidence="2" id="KW-1185">Reference proteome</keyword>
<evidence type="ECO:0000313" key="1">
    <source>
        <dbReference type="EMBL" id="PPK88854.1"/>
    </source>
</evidence>
<organism evidence="1 2">
    <name type="scientific">Neolewinella xylanilytica</name>
    <dbReference type="NCBI Taxonomy" id="1514080"/>
    <lineage>
        <taxon>Bacteria</taxon>
        <taxon>Pseudomonadati</taxon>
        <taxon>Bacteroidota</taxon>
        <taxon>Saprospiria</taxon>
        <taxon>Saprospirales</taxon>
        <taxon>Lewinellaceae</taxon>
        <taxon>Neolewinella</taxon>
    </lineage>
</organism>
<evidence type="ECO:0000313" key="2">
    <source>
        <dbReference type="Proteomes" id="UP000237662"/>
    </source>
</evidence>
<accession>A0A2S6IBG5</accession>
<dbReference type="OrthoDB" id="129242at2"/>
<dbReference type="InterPro" id="IPR027056">
    <property type="entry name" value="Gluconate_2DH_su3"/>
</dbReference>
<protein>
    <submittedName>
        <fullName evidence="1">Gluconate 2-dehydrogenase subunit 3-like protein</fullName>
    </submittedName>
</protein>
<reference evidence="1 2" key="1">
    <citation type="submission" date="2018-02" db="EMBL/GenBank/DDBJ databases">
        <title>Genomic Encyclopedia of Archaeal and Bacterial Type Strains, Phase II (KMG-II): from individual species to whole genera.</title>
        <authorList>
            <person name="Goeker M."/>
        </authorList>
    </citation>
    <scope>NUCLEOTIDE SEQUENCE [LARGE SCALE GENOMIC DNA]</scope>
    <source>
        <strain evidence="1 2">DSM 29526</strain>
    </source>
</reference>
<dbReference type="Pfam" id="PF13618">
    <property type="entry name" value="Gluconate_2-dh3"/>
    <property type="match status" value="1"/>
</dbReference>
<name>A0A2S6IBG5_9BACT</name>
<proteinExistence type="predicted"/>
<dbReference type="EMBL" id="PTJC01000005">
    <property type="protein sequence ID" value="PPK88854.1"/>
    <property type="molecule type" value="Genomic_DNA"/>
</dbReference>
<dbReference type="AlphaFoldDB" id="A0A2S6IBG5"/>
<dbReference type="PROSITE" id="PS51257">
    <property type="entry name" value="PROKAR_LIPOPROTEIN"/>
    <property type="match status" value="1"/>
</dbReference>
<comment type="caution">
    <text evidence="1">The sequence shown here is derived from an EMBL/GenBank/DDBJ whole genome shotgun (WGS) entry which is preliminary data.</text>
</comment>